<accession>D5W6B1</accession>
<protein>
    <submittedName>
        <fullName evidence="2">Uncharacterized protein</fullName>
    </submittedName>
</protein>
<gene>
    <name evidence="2" type="ordered locus">BC1002_2985</name>
</gene>
<dbReference type="GeneID" id="301094311"/>
<dbReference type="HOGENOM" id="CLU_1718909_0_0_4"/>
<dbReference type="EMBL" id="CP002013">
    <property type="protein sequence ID" value="ADG17032.1"/>
    <property type="molecule type" value="Genomic_DNA"/>
</dbReference>
<reference evidence="2 3" key="1">
    <citation type="submission" date="2010-04" db="EMBL/GenBank/DDBJ databases">
        <title>Complete sequence of chromosome 1 of Burkholderia sp. CCGE1002.</title>
        <authorList>
            <consortium name="US DOE Joint Genome Institute"/>
            <person name="Lucas S."/>
            <person name="Copeland A."/>
            <person name="Lapidus A."/>
            <person name="Cheng J.-F."/>
            <person name="Bruce D."/>
            <person name="Goodwin L."/>
            <person name="Pitluck S."/>
            <person name="Chertkov O."/>
            <person name="Detter J.C."/>
            <person name="Han C."/>
            <person name="Tapia R."/>
            <person name="Land M."/>
            <person name="Hauser L."/>
            <person name="Kyrpides N."/>
            <person name="Ovchinnikova G."/>
            <person name="Martinez-Romero E."/>
            <person name="Hernandez M.A.R."/>
            <person name="Tiedje J.M."/>
            <person name="Woyke T."/>
        </authorList>
    </citation>
    <scope>NUCLEOTIDE SEQUENCE [LARGE SCALE GENOMIC DNA]</scope>
    <source>
        <strain evidence="2 3">CCGE1002</strain>
    </source>
</reference>
<dbReference type="RefSeq" id="WP_013090840.1">
    <property type="nucleotide sequence ID" value="NC_014117.1"/>
</dbReference>
<reference evidence="2 3" key="2">
    <citation type="journal article" date="2012" name="J. Bacteriol.">
        <title>Genome Sequences of Burkholderia sp. Strains CCGE1002 and H160, Isolated from Legume Nodules in Mexico and Brazil.</title>
        <authorList>
            <person name="Ormeno-Orrillo E."/>
            <person name="Rogel M.A."/>
            <person name="Chueire L.M."/>
            <person name="Tiedje J.M."/>
            <person name="Martinez-Romero E."/>
            <person name="Hungria M."/>
        </authorList>
    </citation>
    <scope>NUCLEOTIDE SEQUENCE [LARGE SCALE GENOMIC DNA]</scope>
    <source>
        <strain evidence="2 3">CCGE1002</strain>
    </source>
</reference>
<feature type="region of interest" description="Disordered" evidence="1">
    <location>
        <begin position="48"/>
        <end position="89"/>
    </location>
</feature>
<evidence type="ECO:0000256" key="1">
    <source>
        <dbReference type="SAM" id="MobiDB-lite"/>
    </source>
</evidence>
<evidence type="ECO:0000313" key="2">
    <source>
        <dbReference type="EMBL" id="ADG17032.1"/>
    </source>
</evidence>
<sequence>MAFTPLIAWTTNGVRQQLLQYARSEGETPERLAGDLIVEAMRARHAPPVDFATAPVEHKGEWSRDDEDADEDRPIEKKAVQPKAKFGSQAAKRARADAFLRRLLADGPRSGGEVKQAALAAGFAWTAIHAAAERLRVDKHKAFGSSSWTLPT</sequence>
<dbReference type="Proteomes" id="UP000002190">
    <property type="component" value="Chromosome 1"/>
</dbReference>
<dbReference type="KEGG" id="bge:BC1002_2985"/>
<organism evidence="2 3">
    <name type="scientific">Paraburkholderia atlantica</name>
    <dbReference type="NCBI Taxonomy" id="2654982"/>
    <lineage>
        <taxon>Bacteria</taxon>
        <taxon>Pseudomonadati</taxon>
        <taxon>Pseudomonadota</taxon>
        <taxon>Betaproteobacteria</taxon>
        <taxon>Burkholderiales</taxon>
        <taxon>Burkholderiaceae</taxon>
        <taxon>Paraburkholderia</taxon>
    </lineage>
</organism>
<proteinExistence type="predicted"/>
<dbReference type="STRING" id="640511.BC1002_2985"/>
<dbReference type="AlphaFoldDB" id="D5W6B1"/>
<evidence type="ECO:0000313" key="3">
    <source>
        <dbReference type="Proteomes" id="UP000002190"/>
    </source>
</evidence>
<name>D5W6B1_PARAM</name>